<evidence type="ECO:0000259" key="1">
    <source>
        <dbReference type="PROSITE" id="PS50097"/>
    </source>
</evidence>
<dbReference type="PANTHER" id="PTHR24413">
    <property type="entry name" value="SPECKLE-TYPE POZ PROTEIN"/>
    <property type="match status" value="1"/>
</dbReference>
<keyword evidence="2" id="KW-1185">Reference proteome</keyword>
<reference evidence="3" key="1">
    <citation type="submission" date="2017-02" db="UniProtKB">
        <authorList>
            <consortium name="WormBaseParasite"/>
        </authorList>
    </citation>
    <scope>IDENTIFICATION</scope>
</reference>
<feature type="domain" description="BTB" evidence="1">
    <location>
        <begin position="41"/>
        <end position="110"/>
    </location>
</feature>
<dbReference type="WBParaSite" id="SPAL_0001346500.1">
    <property type="protein sequence ID" value="SPAL_0001346500.1"/>
    <property type="gene ID" value="SPAL_0001346500"/>
</dbReference>
<dbReference type="InterPro" id="IPR000210">
    <property type="entry name" value="BTB/POZ_dom"/>
</dbReference>
<dbReference type="InterPro" id="IPR011333">
    <property type="entry name" value="SKP1/BTB/POZ_sf"/>
</dbReference>
<dbReference type="CDD" id="cd18186">
    <property type="entry name" value="BTB_POZ_ZBTB_KLHL-like"/>
    <property type="match status" value="1"/>
</dbReference>
<sequence>MPYDEGIFIKKEVVETPIDNVFKNSSFTSSFYELYRNSCGVDFKIICKGKTFNVHKIVLIAHSPVLRTMLVEHKETKECIENTLNIDWVEIPTLQLMINFMYTGTIPDTLSGDEFVDLLQLADRYNITLLHTLCQDRLIKLHLLELNVYELLKVSDTFTAQFLMDACIKMVILIFLFY</sequence>
<dbReference type="SUPFAM" id="SSF54695">
    <property type="entry name" value="POZ domain"/>
    <property type="match status" value="1"/>
</dbReference>
<protein>
    <submittedName>
        <fullName evidence="3">BTB domain-containing protein</fullName>
    </submittedName>
</protein>
<dbReference type="PROSITE" id="PS50097">
    <property type="entry name" value="BTB"/>
    <property type="match status" value="1"/>
</dbReference>
<evidence type="ECO:0000313" key="3">
    <source>
        <dbReference type="WBParaSite" id="SPAL_0001346500.1"/>
    </source>
</evidence>
<organism evidence="2 3">
    <name type="scientific">Strongyloides papillosus</name>
    <name type="common">Intestinal threadworm</name>
    <dbReference type="NCBI Taxonomy" id="174720"/>
    <lineage>
        <taxon>Eukaryota</taxon>
        <taxon>Metazoa</taxon>
        <taxon>Ecdysozoa</taxon>
        <taxon>Nematoda</taxon>
        <taxon>Chromadorea</taxon>
        <taxon>Rhabditida</taxon>
        <taxon>Tylenchina</taxon>
        <taxon>Panagrolaimomorpha</taxon>
        <taxon>Strongyloidoidea</taxon>
        <taxon>Strongyloididae</taxon>
        <taxon>Strongyloides</taxon>
    </lineage>
</organism>
<dbReference type="SMART" id="SM00225">
    <property type="entry name" value="BTB"/>
    <property type="match status" value="1"/>
</dbReference>
<accession>A0A0N5C693</accession>
<name>A0A0N5C693_STREA</name>
<dbReference type="Proteomes" id="UP000046392">
    <property type="component" value="Unplaced"/>
</dbReference>
<evidence type="ECO:0000313" key="2">
    <source>
        <dbReference type="Proteomes" id="UP000046392"/>
    </source>
</evidence>
<dbReference type="AlphaFoldDB" id="A0A0N5C693"/>
<dbReference type="STRING" id="174720.A0A0N5C693"/>
<dbReference type="Pfam" id="PF00651">
    <property type="entry name" value="BTB"/>
    <property type="match status" value="1"/>
</dbReference>
<dbReference type="Gene3D" id="3.30.710.10">
    <property type="entry name" value="Potassium Channel Kv1.1, Chain A"/>
    <property type="match status" value="1"/>
</dbReference>
<proteinExistence type="predicted"/>